<name>A0A640S8E2_9ACTN</name>
<dbReference type="GO" id="GO:0008168">
    <property type="term" value="F:methyltransferase activity"/>
    <property type="evidence" value="ECO:0007669"/>
    <property type="project" value="UniProtKB-KW"/>
</dbReference>
<evidence type="ECO:0000313" key="3">
    <source>
        <dbReference type="Proteomes" id="UP000435837"/>
    </source>
</evidence>
<keyword evidence="2" id="KW-0808">Transferase</keyword>
<dbReference type="SUPFAM" id="SSF53335">
    <property type="entry name" value="S-adenosyl-L-methionine-dependent methyltransferases"/>
    <property type="match status" value="1"/>
</dbReference>
<reference evidence="2 3" key="1">
    <citation type="submission" date="2019-12" db="EMBL/GenBank/DDBJ databases">
        <title>Whole genome shotgun sequence of Streptomyces caniferus NBRC 15389.</title>
        <authorList>
            <person name="Ichikawa N."/>
            <person name="Kimura A."/>
            <person name="Kitahashi Y."/>
            <person name="Komaki H."/>
            <person name="Tamura T."/>
        </authorList>
    </citation>
    <scope>NUCLEOTIDE SEQUENCE [LARGE SCALE GENOMIC DNA]</scope>
    <source>
        <strain evidence="2 3">NBRC 15389</strain>
    </source>
</reference>
<dbReference type="InterPro" id="IPR041698">
    <property type="entry name" value="Methyltransf_25"/>
</dbReference>
<dbReference type="Pfam" id="PF13649">
    <property type="entry name" value="Methyltransf_25"/>
    <property type="match status" value="1"/>
</dbReference>
<feature type="domain" description="Methyltransferase" evidence="1">
    <location>
        <begin position="52"/>
        <end position="147"/>
    </location>
</feature>
<protein>
    <submittedName>
        <fullName evidence="2">SAM-dependent methyltransferase</fullName>
    </submittedName>
</protein>
<dbReference type="InterPro" id="IPR050723">
    <property type="entry name" value="CFA/CMAS"/>
</dbReference>
<evidence type="ECO:0000259" key="1">
    <source>
        <dbReference type="Pfam" id="PF13649"/>
    </source>
</evidence>
<dbReference type="CDD" id="cd02440">
    <property type="entry name" value="AdoMet_MTases"/>
    <property type="match status" value="1"/>
</dbReference>
<evidence type="ECO:0000313" key="2">
    <source>
        <dbReference type="EMBL" id="GFE07317.1"/>
    </source>
</evidence>
<accession>A0A640S8E2</accession>
<dbReference type="PANTHER" id="PTHR43667">
    <property type="entry name" value="CYCLOPROPANE-FATTY-ACYL-PHOSPHOLIPID SYNTHASE"/>
    <property type="match status" value="1"/>
</dbReference>
<keyword evidence="2" id="KW-0489">Methyltransferase</keyword>
<dbReference type="GO" id="GO:0032259">
    <property type="term" value="P:methylation"/>
    <property type="evidence" value="ECO:0007669"/>
    <property type="project" value="UniProtKB-KW"/>
</dbReference>
<dbReference type="InterPro" id="IPR029063">
    <property type="entry name" value="SAM-dependent_MTases_sf"/>
</dbReference>
<organism evidence="2 3">
    <name type="scientific">Streptomyces caniferus</name>
    <dbReference type="NCBI Taxonomy" id="285557"/>
    <lineage>
        <taxon>Bacteria</taxon>
        <taxon>Bacillati</taxon>
        <taxon>Actinomycetota</taxon>
        <taxon>Actinomycetes</taxon>
        <taxon>Kitasatosporales</taxon>
        <taxon>Streptomycetaceae</taxon>
        <taxon>Streptomyces</taxon>
    </lineage>
</organism>
<proteinExistence type="predicted"/>
<dbReference type="Gene3D" id="3.40.50.150">
    <property type="entry name" value="Vaccinia Virus protein VP39"/>
    <property type="match status" value="1"/>
</dbReference>
<dbReference type="PANTHER" id="PTHR43667:SF2">
    <property type="entry name" value="FATTY ACID C-METHYL TRANSFERASE"/>
    <property type="match status" value="1"/>
</dbReference>
<dbReference type="AlphaFoldDB" id="A0A640S8E2"/>
<comment type="caution">
    <text evidence="2">The sequence shown here is derived from an EMBL/GenBank/DDBJ whole genome shotgun (WGS) entry which is preliminary data.</text>
</comment>
<gene>
    <name evidence="2" type="ORF">Scani_35850</name>
</gene>
<dbReference type="EMBL" id="BLIN01000005">
    <property type="protein sequence ID" value="GFE07317.1"/>
    <property type="molecule type" value="Genomic_DNA"/>
</dbReference>
<dbReference type="Proteomes" id="UP000435837">
    <property type="component" value="Unassembled WGS sequence"/>
</dbReference>
<sequence length="257" mass="28377">MRAIHRRWQAAPVNREQISRIAHADHPIKAPVDDDSVRRLLERGLPRGNERVLDLGCGGGEWLLRALAMHPQLHAEGVDLSADDLTQARQTSVQRDVEQRLVLHHQDARSFSSPHAFDLVLSVGAAHAFGGLLPTLAAAREHLAPGGHVLIGDGFWEREPSPEAVEMLGDFDDLATTVDRVVADGWTPVHGHVSTRAELDDYEWACWGSLAAWALDHPADPDSPQALETAGTRRSEWLRGYRDTWGFVCLVLRQTSG</sequence>